<evidence type="ECO:0000256" key="1">
    <source>
        <dbReference type="ARBA" id="ARBA00001964"/>
    </source>
</evidence>
<dbReference type="InterPro" id="IPR000399">
    <property type="entry name" value="TPP-bd_CS"/>
</dbReference>
<comment type="similarity">
    <text evidence="2 4">Belongs to the TPP enzyme family.</text>
</comment>
<dbReference type="InterPro" id="IPR029035">
    <property type="entry name" value="DHS-like_NAD/FAD-binding_dom"/>
</dbReference>
<evidence type="ECO:0000313" key="8">
    <source>
        <dbReference type="EMBL" id="ALV39917.1"/>
    </source>
</evidence>
<proteinExistence type="inferred from homology"/>
<dbReference type="RefSeq" id="WP_058929133.1">
    <property type="nucleotide sequence ID" value="NZ_CP013747.1"/>
</dbReference>
<dbReference type="Pfam" id="PF02775">
    <property type="entry name" value="TPP_enzyme_C"/>
    <property type="match status" value="1"/>
</dbReference>
<dbReference type="GO" id="GO:0000287">
    <property type="term" value="F:magnesium ion binding"/>
    <property type="evidence" value="ECO:0007669"/>
    <property type="project" value="InterPro"/>
</dbReference>
<dbReference type="SUPFAM" id="SSF52467">
    <property type="entry name" value="DHS-like NAD/FAD-binding domain"/>
    <property type="match status" value="1"/>
</dbReference>
<evidence type="ECO:0000256" key="4">
    <source>
        <dbReference type="RuleBase" id="RU362132"/>
    </source>
</evidence>
<reference evidence="8 9" key="1">
    <citation type="submission" date="2015-12" db="EMBL/GenBank/DDBJ databases">
        <authorList>
            <person name="Shamseldin A."/>
            <person name="Moawad H."/>
            <person name="Abd El-Rahim W.M."/>
            <person name="Sadowsky M.J."/>
        </authorList>
    </citation>
    <scope>NUCLEOTIDE SEQUENCE [LARGE SCALE GENOMIC DNA]</scope>
    <source>
        <strain evidence="8 9">Ar51</strain>
    </source>
</reference>
<dbReference type="Gene3D" id="3.40.50.970">
    <property type="match status" value="2"/>
</dbReference>
<protein>
    <recommendedName>
        <fullName evidence="10">Acetolactate synthase</fullName>
    </recommendedName>
</protein>
<accession>A0A0U3Q6I8</accession>
<sequence>MTLITTSSTGAQGVGKAVAAFDRPIVFGMPGGHTIQIFDALYDHQDSVECVLVREESIATVMAESYGRLTGRTAVVMAQGAWVLGAGGRGIMEAHLGASPMVILIDATEGGTYSHHGPYQSGFGGYGAYDLPAAMSAITKRTFVATDPVQAVQMTQLAAKHALEGEPGPVAVIFHSRALLNKFSAEDLPRLFFDGDYSSPIATTPESAISAAAAAIRDSERPIIIAGNGARGAASKSALLTFAEAHDIPVATTQGGKSTFPEDHPLAAGVIGSYGHNTANTLVGESDLIIAVGTKLGSTDTIDENPSLVSAARQTIVQIDVEALNIGWTRPVAHGLLGLVTDVLPRLDSALADLSAAGRSRVATVRETTDYFPELNDSIPEDWTVNPRRLSRILSEQLPANAIVTCDAGENRIFILHDFQTRDGGIMLQPNGGGGMGYAVPAALAATYSNPKQLAVAVTGDGGYAMSLHGLMTAVENKRKMLVVVMDNQSLGWIKHGQGARPFLVDFAPFDLGGIAAAIGCTAITATSEQELIAGIAKAREMTGTTVLIVKTGLSESFLTIKTDMAAGSHEEVASHDS</sequence>
<dbReference type="CDD" id="cd07035">
    <property type="entry name" value="TPP_PYR_POX_like"/>
    <property type="match status" value="1"/>
</dbReference>
<evidence type="ECO:0000259" key="5">
    <source>
        <dbReference type="Pfam" id="PF00205"/>
    </source>
</evidence>
<dbReference type="GO" id="GO:0003984">
    <property type="term" value="F:acetolactate synthase activity"/>
    <property type="evidence" value="ECO:0007669"/>
    <property type="project" value="TreeGrafter"/>
</dbReference>
<dbReference type="InterPro" id="IPR012001">
    <property type="entry name" value="Thiamin_PyroP_enz_TPP-bd_dom"/>
</dbReference>
<dbReference type="STRING" id="121292.AU252_01025"/>
<dbReference type="InterPro" id="IPR045229">
    <property type="entry name" value="TPP_enz"/>
</dbReference>
<dbReference type="GO" id="GO:0009099">
    <property type="term" value="P:L-valine biosynthetic process"/>
    <property type="evidence" value="ECO:0007669"/>
    <property type="project" value="TreeGrafter"/>
</dbReference>
<evidence type="ECO:0000259" key="6">
    <source>
        <dbReference type="Pfam" id="PF02775"/>
    </source>
</evidence>
<dbReference type="PANTHER" id="PTHR18968">
    <property type="entry name" value="THIAMINE PYROPHOSPHATE ENZYMES"/>
    <property type="match status" value="1"/>
</dbReference>
<dbReference type="GO" id="GO:0005948">
    <property type="term" value="C:acetolactate synthase complex"/>
    <property type="evidence" value="ECO:0007669"/>
    <property type="project" value="TreeGrafter"/>
</dbReference>
<dbReference type="KEGG" id="psul:AU252_01025"/>
<dbReference type="PROSITE" id="PS00187">
    <property type="entry name" value="TPP_ENZYMES"/>
    <property type="match status" value="1"/>
</dbReference>
<dbReference type="AlphaFoldDB" id="A0A0U3Q6I8"/>
<feature type="domain" description="Thiamine pyrophosphate enzyme TPP-binding" evidence="6">
    <location>
        <begin position="407"/>
        <end position="550"/>
    </location>
</feature>
<dbReference type="PANTHER" id="PTHR18968:SF13">
    <property type="entry name" value="ACETOLACTATE SYNTHASE CATALYTIC SUBUNIT, MITOCHONDRIAL"/>
    <property type="match status" value="1"/>
</dbReference>
<organism evidence="8">
    <name type="scientific">Pseudarthrobacter sulfonivorans</name>
    <dbReference type="NCBI Taxonomy" id="121292"/>
    <lineage>
        <taxon>Bacteria</taxon>
        <taxon>Bacillati</taxon>
        <taxon>Actinomycetota</taxon>
        <taxon>Actinomycetes</taxon>
        <taxon>Micrococcales</taxon>
        <taxon>Micrococcaceae</taxon>
        <taxon>Pseudarthrobacter</taxon>
    </lineage>
</organism>
<comment type="cofactor">
    <cofactor evidence="1">
        <name>thiamine diphosphate</name>
        <dbReference type="ChEBI" id="CHEBI:58937"/>
    </cofactor>
</comment>
<evidence type="ECO:0000313" key="9">
    <source>
        <dbReference type="Proteomes" id="UP000065151"/>
    </source>
</evidence>
<dbReference type="Proteomes" id="UP000065151">
    <property type="component" value="Chromosome"/>
</dbReference>
<dbReference type="CDD" id="cd00568">
    <property type="entry name" value="TPP_enzymes"/>
    <property type="match status" value="1"/>
</dbReference>
<keyword evidence="3 4" id="KW-0786">Thiamine pyrophosphate</keyword>
<dbReference type="InterPro" id="IPR012000">
    <property type="entry name" value="Thiamin_PyroP_enz_cen_dom"/>
</dbReference>
<evidence type="ECO:0000256" key="2">
    <source>
        <dbReference type="ARBA" id="ARBA00007812"/>
    </source>
</evidence>
<dbReference type="InterPro" id="IPR029061">
    <property type="entry name" value="THDP-binding"/>
</dbReference>
<gene>
    <name evidence="8" type="ORF">AU252_01025</name>
</gene>
<evidence type="ECO:0000259" key="7">
    <source>
        <dbReference type="Pfam" id="PF02776"/>
    </source>
</evidence>
<dbReference type="SUPFAM" id="SSF52518">
    <property type="entry name" value="Thiamin diphosphate-binding fold (THDP-binding)"/>
    <property type="match status" value="2"/>
</dbReference>
<feature type="domain" description="Thiamine pyrophosphate enzyme N-terminal TPP-binding" evidence="7">
    <location>
        <begin position="22"/>
        <end position="116"/>
    </location>
</feature>
<dbReference type="GO" id="GO:0030976">
    <property type="term" value="F:thiamine pyrophosphate binding"/>
    <property type="evidence" value="ECO:0007669"/>
    <property type="project" value="InterPro"/>
</dbReference>
<dbReference type="Pfam" id="PF00205">
    <property type="entry name" value="TPP_enzyme_M"/>
    <property type="match status" value="1"/>
</dbReference>
<name>A0A0U3Q6I8_9MICC</name>
<dbReference type="InterPro" id="IPR011766">
    <property type="entry name" value="TPP_enzyme_TPP-bd"/>
</dbReference>
<evidence type="ECO:0000256" key="3">
    <source>
        <dbReference type="ARBA" id="ARBA00023052"/>
    </source>
</evidence>
<dbReference type="Pfam" id="PF02776">
    <property type="entry name" value="TPP_enzyme_N"/>
    <property type="match status" value="1"/>
</dbReference>
<feature type="domain" description="Thiamine pyrophosphate enzyme central" evidence="5">
    <location>
        <begin position="209"/>
        <end position="347"/>
    </location>
</feature>
<dbReference type="GO" id="GO:0009097">
    <property type="term" value="P:isoleucine biosynthetic process"/>
    <property type="evidence" value="ECO:0007669"/>
    <property type="project" value="TreeGrafter"/>
</dbReference>
<dbReference type="EMBL" id="CP013747">
    <property type="protein sequence ID" value="ALV39917.1"/>
    <property type="molecule type" value="Genomic_DNA"/>
</dbReference>
<evidence type="ECO:0008006" key="10">
    <source>
        <dbReference type="Google" id="ProtNLM"/>
    </source>
</evidence>
<dbReference type="Gene3D" id="3.40.50.1220">
    <property type="entry name" value="TPP-binding domain"/>
    <property type="match status" value="1"/>
</dbReference>
<dbReference type="GO" id="GO:0050660">
    <property type="term" value="F:flavin adenine dinucleotide binding"/>
    <property type="evidence" value="ECO:0007669"/>
    <property type="project" value="TreeGrafter"/>
</dbReference>